<protein>
    <submittedName>
        <fullName evidence="1">Phenazine biosynthesis protein PhzF</fullName>
    </submittedName>
</protein>
<keyword evidence="2" id="KW-1185">Reference proteome</keyword>
<dbReference type="SUPFAM" id="SSF54506">
    <property type="entry name" value="Diaminopimelate epimerase-like"/>
    <property type="match status" value="1"/>
</dbReference>
<evidence type="ECO:0000313" key="2">
    <source>
        <dbReference type="Proteomes" id="UP001225605"/>
    </source>
</evidence>
<accession>A0ABU0WUL5</accession>
<proteinExistence type="predicted"/>
<name>A0ABU0WUL5_9PSEU</name>
<dbReference type="Gene3D" id="3.10.310.10">
    <property type="entry name" value="Diaminopimelate Epimerase, Chain A, domain 1"/>
    <property type="match status" value="2"/>
</dbReference>
<organism evidence="1 2">
    <name type="scientific">Saccharothrix yanglingensis</name>
    <dbReference type="NCBI Taxonomy" id="659496"/>
    <lineage>
        <taxon>Bacteria</taxon>
        <taxon>Bacillati</taxon>
        <taxon>Actinomycetota</taxon>
        <taxon>Actinomycetes</taxon>
        <taxon>Pseudonocardiales</taxon>
        <taxon>Pseudonocardiaceae</taxon>
        <taxon>Saccharothrix</taxon>
    </lineage>
</organism>
<reference evidence="1 2" key="1">
    <citation type="submission" date="2017-06" db="EMBL/GenBank/DDBJ databases">
        <title>Cultured bacterium strain Saccharothrix yanglingensis Hhs.015.</title>
        <authorList>
            <person name="Xia Y."/>
        </authorList>
    </citation>
    <scope>NUCLEOTIDE SEQUENCE [LARGE SCALE GENOMIC DNA]</scope>
    <source>
        <strain evidence="1 2">Hhs.015</strain>
    </source>
</reference>
<dbReference type="PIRSF" id="PIRSF016184">
    <property type="entry name" value="PhzC_PhzF"/>
    <property type="match status" value="1"/>
</dbReference>
<dbReference type="Pfam" id="PF02567">
    <property type="entry name" value="PhzC-PhzF"/>
    <property type="match status" value="1"/>
</dbReference>
<comment type="caution">
    <text evidence="1">The sequence shown here is derived from an EMBL/GenBank/DDBJ whole genome shotgun (WGS) entry which is preliminary data.</text>
</comment>
<evidence type="ECO:0000313" key="1">
    <source>
        <dbReference type="EMBL" id="MDQ2583521.1"/>
    </source>
</evidence>
<dbReference type="PANTHER" id="PTHR13774">
    <property type="entry name" value="PHENAZINE BIOSYNTHESIS PROTEIN"/>
    <property type="match status" value="1"/>
</dbReference>
<gene>
    <name evidence="1" type="ORF">CKY47_05905</name>
</gene>
<sequence>MFAVGPLSGCALGVVPDAGRLSDEAMAAVAREIGTSETAFVLPAAEPGVTHRVRVFTPYGESPFGGHSAVGTAATLVRLGLLPAGRLVQQCGERLMPVEADDDGATLTAAEPLEVVPFDATASAEAVGLDPDDLTGPAVTAGFGPAFHVLPVRPDALARAGLRPGHPVWRDQPDVVLLAWDGRTGAARGRVFAPGYGMPEDPACASAALALGPWLVASGLLPTTTGSHPYLLRQGAEVHRPSTLACHVEVRDGRVTGASVSGVVLPAAHGRMVLPTPAAVPA</sequence>
<dbReference type="EMBL" id="NSDM01000002">
    <property type="protein sequence ID" value="MDQ2583521.1"/>
    <property type="molecule type" value="Genomic_DNA"/>
</dbReference>
<dbReference type="NCBIfam" id="TIGR00654">
    <property type="entry name" value="PhzF_family"/>
    <property type="match status" value="1"/>
</dbReference>
<dbReference type="Proteomes" id="UP001225605">
    <property type="component" value="Unassembled WGS sequence"/>
</dbReference>
<dbReference type="InterPro" id="IPR003719">
    <property type="entry name" value="Phenazine_PhzF-like"/>
</dbReference>